<protein>
    <submittedName>
        <fullName evidence="2">Uncharacterized protein</fullName>
    </submittedName>
</protein>
<dbReference type="STRING" id="395965.Msil_3901"/>
<feature type="region of interest" description="Disordered" evidence="1">
    <location>
        <begin position="97"/>
        <end position="120"/>
    </location>
</feature>
<accession>B8EMV3</accession>
<name>B8EMV3_METSB</name>
<reference evidence="2 3" key="1">
    <citation type="journal article" date="2010" name="J. Bacteriol.">
        <title>Complete genome sequence of the aerobic facultative methanotroph Methylocella silvestris BL2.</title>
        <authorList>
            <person name="Chen Y."/>
            <person name="Crombie A."/>
            <person name="Rahman M.T."/>
            <person name="Dedysh S.N."/>
            <person name="Liesack W."/>
            <person name="Stott M.B."/>
            <person name="Alam M."/>
            <person name="Theisen A.R."/>
            <person name="Murrell J.C."/>
            <person name="Dunfield P.F."/>
        </authorList>
    </citation>
    <scope>NUCLEOTIDE SEQUENCE [LARGE SCALE GENOMIC DNA]</scope>
    <source>
        <strain evidence="3">DSM 15510 / CIP 108128 / LMG 27833 / NCIMB 13906 / BL2</strain>
    </source>
</reference>
<gene>
    <name evidence="2" type="ordered locus">Msil_3901</name>
</gene>
<sequence>MLLVNWSADNVIVTPVAQLRRRPDEAGEIAGRARLAHDGRDWRRPHSQQIQDVRESAPWWISLAEAMSSITVQIAGALLEDFALYAVVMHPQSFCSLSRRSDDASPQESGAPDFDGPLSR</sequence>
<dbReference type="KEGG" id="msl:Msil_3901"/>
<dbReference type="AlphaFoldDB" id="B8EMV3"/>
<dbReference type="Proteomes" id="UP000002257">
    <property type="component" value="Chromosome"/>
</dbReference>
<dbReference type="HOGENOM" id="CLU_2046973_0_0_5"/>
<proteinExistence type="predicted"/>
<feature type="compositionally biased region" description="Polar residues" evidence="1">
    <location>
        <begin position="97"/>
        <end position="108"/>
    </location>
</feature>
<evidence type="ECO:0000256" key="1">
    <source>
        <dbReference type="SAM" id="MobiDB-lite"/>
    </source>
</evidence>
<organism evidence="2 3">
    <name type="scientific">Methylocella silvestris (strain DSM 15510 / CIP 108128 / LMG 27833 / NCIMB 13906 / BL2)</name>
    <dbReference type="NCBI Taxonomy" id="395965"/>
    <lineage>
        <taxon>Bacteria</taxon>
        <taxon>Pseudomonadati</taxon>
        <taxon>Pseudomonadota</taxon>
        <taxon>Alphaproteobacteria</taxon>
        <taxon>Hyphomicrobiales</taxon>
        <taxon>Beijerinckiaceae</taxon>
        <taxon>Methylocella</taxon>
    </lineage>
</organism>
<evidence type="ECO:0000313" key="2">
    <source>
        <dbReference type="EMBL" id="ACK52782.1"/>
    </source>
</evidence>
<dbReference type="EMBL" id="CP001280">
    <property type="protein sequence ID" value="ACK52782.1"/>
    <property type="molecule type" value="Genomic_DNA"/>
</dbReference>
<keyword evidence="3" id="KW-1185">Reference proteome</keyword>
<evidence type="ECO:0000313" key="3">
    <source>
        <dbReference type="Proteomes" id="UP000002257"/>
    </source>
</evidence>